<dbReference type="Pfam" id="PF17862">
    <property type="entry name" value="AAA_lid_3"/>
    <property type="match status" value="1"/>
</dbReference>
<comment type="caution">
    <text evidence="4">The sequence shown here is derived from an EMBL/GenBank/DDBJ whole genome shotgun (WGS) entry which is preliminary data.</text>
</comment>
<dbReference type="InterPro" id="IPR041569">
    <property type="entry name" value="AAA_lid_3"/>
</dbReference>
<reference evidence="4" key="1">
    <citation type="submission" date="2020-07" db="EMBL/GenBank/DDBJ databases">
        <title>Ethylene signaling mediates host invasion by parasitic plants.</title>
        <authorList>
            <person name="Yoshida S."/>
        </authorList>
    </citation>
    <scope>NUCLEOTIDE SEQUENCE</scope>
    <source>
        <strain evidence="4">Okayama</strain>
    </source>
</reference>
<evidence type="ECO:0000259" key="3">
    <source>
        <dbReference type="Pfam" id="PF17862"/>
    </source>
</evidence>
<dbReference type="PANTHER" id="PTHR45644:SF39">
    <property type="entry name" value="AAA-TYPE ATPASE FAMILY PROTEIN-RELATED"/>
    <property type="match status" value="1"/>
</dbReference>
<dbReference type="OrthoDB" id="1433856at2759"/>
<keyword evidence="1" id="KW-0547">Nucleotide-binding</keyword>
<feature type="domain" description="AAA ATPase AAA+ lid" evidence="3">
    <location>
        <begin position="26"/>
        <end position="46"/>
    </location>
</feature>
<keyword evidence="5" id="KW-1185">Reference proteome</keyword>
<protein>
    <submittedName>
        <fullName evidence="4">Transitional endoplasmic reticulum ATPase</fullName>
    </submittedName>
</protein>
<sequence length="77" mass="8580">MVNLPDITNRSKILKVVLAKEELSNDVDFDAIAHMTNGFSGSDLKVCISVPVSNDSKPIQILLKDSSSKSRMIFYFF</sequence>
<dbReference type="GO" id="GO:0005741">
    <property type="term" value="C:mitochondrial outer membrane"/>
    <property type="evidence" value="ECO:0007669"/>
    <property type="project" value="TreeGrafter"/>
</dbReference>
<dbReference type="Gene3D" id="1.10.8.60">
    <property type="match status" value="1"/>
</dbReference>
<keyword evidence="2" id="KW-0067">ATP-binding</keyword>
<evidence type="ECO:0000313" key="4">
    <source>
        <dbReference type="EMBL" id="GFQ01760.1"/>
    </source>
</evidence>
<dbReference type="EMBL" id="BMAC01000705">
    <property type="protein sequence ID" value="GFQ01760.1"/>
    <property type="molecule type" value="Genomic_DNA"/>
</dbReference>
<dbReference type="AlphaFoldDB" id="A0A830CS03"/>
<evidence type="ECO:0000256" key="2">
    <source>
        <dbReference type="ARBA" id="ARBA00022840"/>
    </source>
</evidence>
<accession>A0A830CS03</accession>
<gene>
    <name evidence="4" type="ORF">PHJA_002319900</name>
</gene>
<dbReference type="InterPro" id="IPR051701">
    <property type="entry name" value="Mito_OM_Translocase_MSP1"/>
</dbReference>
<organism evidence="4 5">
    <name type="scientific">Phtheirospermum japonicum</name>
    <dbReference type="NCBI Taxonomy" id="374723"/>
    <lineage>
        <taxon>Eukaryota</taxon>
        <taxon>Viridiplantae</taxon>
        <taxon>Streptophyta</taxon>
        <taxon>Embryophyta</taxon>
        <taxon>Tracheophyta</taxon>
        <taxon>Spermatophyta</taxon>
        <taxon>Magnoliopsida</taxon>
        <taxon>eudicotyledons</taxon>
        <taxon>Gunneridae</taxon>
        <taxon>Pentapetalae</taxon>
        <taxon>asterids</taxon>
        <taxon>lamiids</taxon>
        <taxon>Lamiales</taxon>
        <taxon>Orobanchaceae</taxon>
        <taxon>Orobanchaceae incertae sedis</taxon>
        <taxon>Phtheirospermum</taxon>
    </lineage>
</organism>
<dbReference type="PANTHER" id="PTHR45644">
    <property type="entry name" value="AAA ATPASE, PUTATIVE (AFU_ORTHOLOGUE AFUA_2G12920)-RELATED-RELATED"/>
    <property type="match status" value="1"/>
</dbReference>
<dbReference type="GO" id="GO:0005524">
    <property type="term" value="F:ATP binding"/>
    <property type="evidence" value="ECO:0007669"/>
    <property type="project" value="UniProtKB-KW"/>
</dbReference>
<name>A0A830CS03_9LAMI</name>
<evidence type="ECO:0000313" key="5">
    <source>
        <dbReference type="Proteomes" id="UP000653305"/>
    </source>
</evidence>
<proteinExistence type="predicted"/>
<dbReference type="Proteomes" id="UP000653305">
    <property type="component" value="Unassembled WGS sequence"/>
</dbReference>
<evidence type="ECO:0000256" key="1">
    <source>
        <dbReference type="ARBA" id="ARBA00022741"/>
    </source>
</evidence>